<protein>
    <submittedName>
        <fullName evidence="4">Nuclease domain protein</fullName>
    </submittedName>
</protein>
<feature type="transmembrane region" description="Helical" evidence="2">
    <location>
        <begin position="24"/>
        <end position="45"/>
    </location>
</feature>
<dbReference type="PaxDb" id="882-DVU_2213"/>
<sequence>MHDAPVASRGTADKGQHNGYRRPCALAHVCVFVTLTVSFLLAHALPHKAWSNIQTPAQEASANVQTRAASPPTDLHAGTPDTPSASASYAEAKPATTDRKRRHPAIAPDSAYPHGIPDTPVEAIVLRIADGDTIIVDIPGYPPIIGHRIAVRVAGCDTPESNDPRQEMRTLARRATFRTREMAPPGCTVRLHNLKRDKYFRLLADVETPVGDLGTHLIGEGLARPYSGGRKTW</sequence>
<dbReference type="Pfam" id="PF00565">
    <property type="entry name" value="SNase"/>
    <property type="match status" value="1"/>
</dbReference>
<dbReference type="SMR" id="Q729Y4"/>
<accession>Q729Y4</accession>
<evidence type="ECO:0000259" key="3">
    <source>
        <dbReference type="PROSITE" id="PS50830"/>
    </source>
</evidence>
<dbReference type="KEGG" id="dvu:DVU_2213"/>
<evidence type="ECO:0000313" key="5">
    <source>
        <dbReference type="Proteomes" id="UP000002194"/>
    </source>
</evidence>
<feature type="domain" description="TNase-like" evidence="3">
    <location>
        <begin position="119"/>
        <end position="233"/>
    </location>
</feature>
<reference evidence="4 5" key="1">
    <citation type="journal article" date="2004" name="Nat. Biotechnol.">
        <title>The genome sequence of the anaerobic, sulfate-reducing bacterium Desulfovibrio vulgaris Hildenborough.</title>
        <authorList>
            <person name="Heidelberg J.F."/>
            <person name="Seshadri R."/>
            <person name="Haveman S.A."/>
            <person name="Hemme C.L."/>
            <person name="Paulsen I.T."/>
            <person name="Kolonay J.F."/>
            <person name="Eisen J.A."/>
            <person name="Ward N."/>
            <person name="Methe B."/>
            <person name="Brinkac L.M."/>
            <person name="Daugherty S.C."/>
            <person name="Deboy R.T."/>
            <person name="Dodson R.J."/>
            <person name="Durkin A.S."/>
            <person name="Madupu R."/>
            <person name="Nelson W.C."/>
            <person name="Sullivan S.A."/>
            <person name="Fouts D."/>
            <person name="Haft D.H."/>
            <person name="Selengut J."/>
            <person name="Peterson J.D."/>
            <person name="Davidsen T.M."/>
            <person name="Zafar N."/>
            <person name="Zhou L."/>
            <person name="Radune D."/>
            <person name="Dimitrov G."/>
            <person name="Hance M."/>
            <person name="Tran K."/>
            <person name="Khouri H."/>
            <person name="Gill J."/>
            <person name="Utterback T.R."/>
            <person name="Feldblyum T.V."/>
            <person name="Wall J.D."/>
            <person name="Voordouw G."/>
            <person name="Fraser C.M."/>
        </authorList>
    </citation>
    <scope>NUCLEOTIDE SEQUENCE [LARGE SCALE GENOMIC DNA]</scope>
    <source>
        <strain evidence="5">ATCC 29579 / DSM 644 / NCIMB 8303 / VKM B-1760 / Hildenborough</strain>
    </source>
</reference>
<evidence type="ECO:0000313" key="4">
    <source>
        <dbReference type="EMBL" id="AAS96686.1"/>
    </source>
</evidence>
<dbReference type="HOGENOM" id="CLU_1432461_0_0_7"/>
<proteinExistence type="predicted"/>
<dbReference type="AlphaFoldDB" id="Q729Y4"/>
<dbReference type="EMBL" id="AE017285">
    <property type="protein sequence ID" value="AAS96686.1"/>
    <property type="molecule type" value="Genomic_DNA"/>
</dbReference>
<feature type="compositionally biased region" description="Polar residues" evidence="1">
    <location>
        <begin position="58"/>
        <end position="68"/>
    </location>
</feature>
<dbReference type="Gene3D" id="2.40.50.90">
    <property type="match status" value="1"/>
</dbReference>
<evidence type="ECO:0000256" key="2">
    <source>
        <dbReference type="SAM" id="Phobius"/>
    </source>
</evidence>
<dbReference type="InterPro" id="IPR035437">
    <property type="entry name" value="SNase_OB-fold_sf"/>
</dbReference>
<dbReference type="eggNOG" id="COG1525">
    <property type="taxonomic scope" value="Bacteria"/>
</dbReference>
<keyword evidence="5" id="KW-1185">Reference proteome</keyword>
<feature type="region of interest" description="Disordered" evidence="1">
    <location>
        <begin position="58"/>
        <end position="114"/>
    </location>
</feature>
<name>Q729Y4_NITV2</name>
<evidence type="ECO:0000256" key="1">
    <source>
        <dbReference type="SAM" id="MobiDB-lite"/>
    </source>
</evidence>
<keyword evidence="2" id="KW-0472">Membrane</keyword>
<dbReference type="PATRIC" id="fig|882.5.peg.2011"/>
<dbReference type="OrthoDB" id="309040at2"/>
<dbReference type="STRING" id="882.DVU_2213"/>
<dbReference type="Proteomes" id="UP000002194">
    <property type="component" value="Chromosome"/>
</dbReference>
<dbReference type="EnsemblBacteria" id="AAS96686">
    <property type="protein sequence ID" value="AAS96686"/>
    <property type="gene ID" value="DVU_2213"/>
</dbReference>
<organism evidence="4 5">
    <name type="scientific">Nitratidesulfovibrio vulgaris (strain ATCC 29579 / DSM 644 / CCUG 34227 / NCIMB 8303 / VKM B-1760 / Hildenborough)</name>
    <name type="common">Desulfovibrio vulgaris</name>
    <dbReference type="NCBI Taxonomy" id="882"/>
    <lineage>
        <taxon>Bacteria</taxon>
        <taxon>Pseudomonadati</taxon>
        <taxon>Thermodesulfobacteriota</taxon>
        <taxon>Desulfovibrionia</taxon>
        <taxon>Desulfovibrionales</taxon>
        <taxon>Desulfovibrionaceae</taxon>
        <taxon>Nitratidesulfovibrio</taxon>
    </lineage>
</organism>
<gene>
    <name evidence="4" type="ordered locus">DVU_2213</name>
</gene>
<dbReference type="InterPro" id="IPR016071">
    <property type="entry name" value="Staphylococal_nuclease_OB-fold"/>
</dbReference>
<keyword evidence="2" id="KW-0812">Transmembrane</keyword>
<dbReference type="SUPFAM" id="SSF50199">
    <property type="entry name" value="Staphylococcal nuclease"/>
    <property type="match status" value="1"/>
</dbReference>
<dbReference type="PROSITE" id="PS50830">
    <property type="entry name" value="TNASE_3"/>
    <property type="match status" value="1"/>
</dbReference>
<keyword evidence="2" id="KW-1133">Transmembrane helix</keyword>
<dbReference type="RefSeq" id="WP_010939488.1">
    <property type="nucleotide sequence ID" value="NC_002937.3"/>
</dbReference>